<name>A0AB34G4N0_9HYPO</name>
<reference evidence="5" key="1">
    <citation type="submission" date="2023-01" db="EMBL/GenBank/DDBJ databases">
        <title>The growth and conidiation of Purpureocillium lavendulum are regulated by nitrogen source and histone H3K14 acetylation.</title>
        <authorList>
            <person name="Tang P."/>
            <person name="Han J."/>
            <person name="Zhang C."/>
            <person name="Tang P."/>
            <person name="Qi F."/>
            <person name="Zhang K."/>
            <person name="Liang L."/>
        </authorList>
    </citation>
    <scope>NUCLEOTIDE SEQUENCE</scope>
    <source>
        <strain evidence="5">YMF1.00683</strain>
    </source>
</reference>
<dbReference type="CDD" id="cd12191">
    <property type="entry name" value="gal11_coact"/>
    <property type="match status" value="1"/>
</dbReference>
<feature type="region of interest" description="Disordered" evidence="3">
    <location>
        <begin position="1155"/>
        <end position="1254"/>
    </location>
</feature>
<feature type="region of interest" description="Disordered" evidence="3">
    <location>
        <begin position="295"/>
        <end position="330"/>
    </location>
</feature>
<feature type="domain" description="Mediator complex subunit 15 KIX" evidence="4">
    <location>
        <begin position="48"/>
        <end position="120"/>
    </location>
</feature>
<proteinExistence type="predicted"/>
<feature type="compositionally biased region" description="Polar residues" evidence="3">
    <location>
        <begin position="1428"/>
        <end position="1438"/>
    </location>
</feature>
<feature type="compositionally biased region" description="Polar residues" evidence="3">
    <location>
        <begin position="1155"/>
        <end position="1166"/>
    </location>
</feature>
<evidence type="ECO:0000313" key="6">
    <source>
        <dbReference type="Proteomes" id="UP001163105"/>
    </source>
</evidence>
<dbReference type="InterPro" id="IPR033789">
    <property type="entry name" value="Gal11_coact"/>
</dbReference>
<feature type="compositionally biased region" description="Polar residues" evidence="3">
    <location>
        <begin position="901"/>
        <end position="935"/>
    </location>
</feature>
<feature type="region of interest" description="Disordered" evidence="3">
    <location>
        <begin position="673"/>
        <end position="729"/>
    </location>
</feature>
<keyword evidence="2" id="KW-0539">Nucleus</keyword>
<comment type="caution">
    <text evidence="5">The sequence shown here is derived from an EMBL/GenBank/DDBJ whole genome shotgun (WGS) entry which is preliminary data.</text>
</comment>
<dbReference type="Pfam" id="PF16987">
    <property type="entry name" value="KIX_2"/>
    <property type="match status" value="1"/>
</dbReference>
<organism evidence="5 6">
    <name type="scientific">Purpureocillium lavendulum</name>
    <dbReference type="NCBI Taxonomy" id="1247861"/>
    <lineage>
        <taxon>Eukaryota</taxon>
        <taxon>Fungi</taxon>
        <taxon>Dikarya</taxon>
        <taxon>Ascomycota</taxon>
        <taxon>Pezizomycotina</taxon>
        <taxon>Sordariomycetes</taxon>
        <taxon>Hypocreomycetidae</taxon>
        <taxon>Hypocreales</taxon>
        <taxon>Ophiocordycipitaceae</taxon>
        <taxon>Purpureocillium</taxon>
    </lineage>
</organism>
<dbReference type="InterPro" id="IPR036546">
    <property type="entry name" value="MED15_KIX"/>
</dbReference>
<feature type="compositionally biased region" description="Low complexity" evidence="3">
    <location>
        <begin position="393"/>
        <end position="446"/>
    </location>
</feature>
<evidence type="ECO:0000256" key="1">
    <source>
        <dbReference type="ARBA" id="ARBA00004123"/>
    </source>
</evidence>
<gene>
    <name evidence="5" type="ORF">O9K51_01441</name>
</gene>
<feature type="compositionally biased region" description="Low complexity" evidence="3">
    <location>
        <begin position="698"/>
        <end position="726"/>
    </location>
</feature>
<evidence type="ECO:0000313" key="5">
    <source>
        <dbReference type="EMBL" id="KAJ6446668.1"/>
    </source>
</evidence>
<feature type="compositionally biased region" description="Pro residues" evidence="3">
    <location>
        <begin position="1170"/>
        <end position="1181"/>
    </location>
</feature>
<evidence type="ECO:0000256" key="2">
    <source>
        <dbReference type="ARBA" id="ARBA00023242"/>
    </source>
</evidence>
<feature type="region of interest" description="Disordered" evidence="3">
    <location>
        <begin position="1417"/>
        <end position="1438"/>
    </location>
</feature>
<feature type="compositionally biased region" description="Low complexity" evidence="3">
    <location>
        <begin position="295"/>
        <end position="327"/>
    </location>
</feature>
<feature type="region of interest" description="Disordered" evidence="3">
    <location>
        <begin position="808"/>
        <end position="941"/>
    </location>
</feature>
<dbReference type="Proteomes" id="UP001163105">
    <property type="component" value="Unassembled WGS sequence"/>
</dbReference>
<dbReference type="GO" id="GO:0005634">
    <property type="term" value="C:nucleus"/>
    <property type="evidence" value="ECO:0007669"/>
    <property type="project" value="UniProtKB-SubCell"/>
</dbReference>
<feature type="compositionally biased region" description="Low complexity" evidence="3">
    <location>
        <begin position="1097"/>
        <end position="1141"/>
    </location>
</feature>
<accession>A0AB34G4N0</accession>
<sequence length="1524" mass="167367">MAANMQHMAGVGQMGIPQQMRKPTNSHQLQQYVYQQILARSQPQNGLTWHANVSLNDRMGKAMELISNITLAVNGDPQQAANNACKFEEETFKAAPSKEAYDQVMNGKIMEFFKKRQENEPNIQNSLNAQAQAAQAAQAQAMMNMQAQMGRGMGQTPQQGFQHLQHQMQASQIPQQLQQQQAQQQQMGMAMGMQGGRGAMPNQQAMGMPPNRQPPQAVAAEMARLAQADKAKVMDLAAKLMSQTPEQQKANTRVQLQQRMAPQQLAELQAQGKDPLLWFFQTQAFHMLKNNMSRLQQQGGPQQGQNANQAAMMQQQRSQQSLQQQRPGMMNAGVAQSTDFAQFNPSMESIKDQQMTGLMAQQAGQMVVPASGAGARNPTPQPGNQAMAGQPGQNQTPRQAPQQPQQHMQQQQQQQQQQQGASLQQMKMNQAQQSQAQLQMKQQMQGQNGMMGGVGPSQSPAMNTLNTPVTRPPGGGMGQGMGQGGMQFGDQRFNQGIQRPNNQAFQTMLSSMTPDQRQALHGLPPEKLGEVMRRWQSTRQEQMAMNAGQMNPQNRPPNQFGGQMNMNMGMVAGQGPQVMQQQLPNGQGNGNLQQQQMQMPRMPIQNAQAQMMMDQMDLPPQVHAQIAQLPLEIKKWRDLKIWLSQNNTLPQNVKSQLSNLQQRQFQVLMQRRASMQQAGQAPGMNQMAGSMPGQMPNQQQQQQQPQTQPQQQPQPPQQQQQQQQQQMGIQRPMGNIPQQVLQVSPQELLQVRTQRPTLANMPDEQLRTMVMHMKRQAWLQQQQQQQQQQQLRAQQAQAQAQAQALAQGQQSTQAQMPSAPQAPAPMQSAPQAQPGQQQNRTPQPQNQAGPNAAMRQTAAMTQAGNQRQQPNQASEQARNNRPAAAKNNLKRPSTDDAADTTEPSNVANSGPSRPASQPNQQQGLKAPQFSAQQLASMPPAQRAKYEQFLKMQMAGQGQQATAMMQQQQAGNEAVNRLRQFSSEELRAFKEQSAPEIAMSPQERSDTAAKLQRIAGDMTKVSRGLTKWYSITRDDARAKMFFRTRLRIVNQFADGEQLQVLKDKFSIRSSEVDQARAMLESMAKDLAASMIKSGMMKPPGQGAAATGAQNAQQQQQQQPQPQQSTATAQQPQQGTPQNQPAPLSAANLEKNSQAISKMNQQKGSAKANQVPPAPTATQPPFPFGAASPHGNPSYIGKPKDMNLQLPPARKKAKLAGQQPGQTPQGATPSPKMNKNASPEMRRVEPPKPVFPCKDPECANSTLTFASEQALQRHVQEEHVKPREDPLKFCTEHLALALGLEPDGSPKKPAEASAAMSASTSKQGQTPSNLAGTPVSQDGGMKRTTSAAGKAQESKKAGKADASSQKQGDGKPDAAQAAARADPWANCTIDPQAFFNNLGWEKGIGLPNLVSEANMYRSLTPKDTPESSKDSGASEPNSDISENAALDIDVYWHTYEHVDSDLLLNLDSATLNGETPLKGPNGETLDPMMLLHPPRGPAPDWDSMKIDFSEPFELDLDPRFYSMGTY</sequence>
<protein>
    <submittedName>
        <fullName evidence="5">PHD finger domain-containingprotein</fullName>
    </submittedName>
</protein>
<evidence type="ECO:0000256" key="3">
    <source>
        <dbReference type="SAM" id="MobiDB-lite"/>
    </source>
</evidence>
<feature type="region of interest" description="Disordered" evidence="3">
    <location>
        <begin position="1298"/>
        <end position="1377"/>
    </location>
</feature>
<comment type="subcellular location">
    <subcellularLocation>
        <location evidence="1">Nucleus</location>
    </subcellularLocation>
</comment>
<feature type="region of interest" description="Disordered" evidence="3">
    <location>
        <begin position="370"/>
        <end position="446"/>
    </location>
</feature>
<dbReference type="EMBL" id="JAQHRD010000001">
    <property type="protein sequence ID" value="KAJ6446668.1"/>
    <property type="molecule type" value="Genomic_DNA"/>
</dbReference>
<feature type="compositionally biased region" description="Polar residues" evidence="3">
    <location>
        <begin position="1321"/>
        <end position="1334"/>
    </location>
</feature>
<feature type="compositionally biased region" description="Polar residues" evidence="3">
    <location>
        <begin position="864"/>
        <end position="876"/>
    </location>
</feature>
<feature type="compositionally biased region" description="Low complexity" evidence="3">
    <location>
        <begin position="1309"/>
        <end position="1320"/>
    </location>
</feature>
<keyword evidence="6" id="KW-1185">Reference proteome</keyword>
<feature type="compositionally biased region" description="Low complexity" evidence="3">
    <location>
        <begin position="1214"/>
        <end position="1227"/>
    </location>
</feature>
<evidence type="ECO:0000259" key="4">
    <source>
        <dbReference type="Pfam" id="PF16987"/>
    </source>
</evidence>
<feature type="compositionally biased region" description="Low complexity" evidence="3">
    <location>
        <begin position="808"/>
        <end position="863"/>
    </location>
</feature>
<feature type="region of interest" description="Disordered" evidence="3">
    <location>
        <begin position="1092"/>
        <end position="1142"/>
    </location>
</feature>
<feature type="compositionally biased region" description="Low complexity" evidence="3">
    <location>
        <begin position="877"/>
        <end position="891"/>
    </location>
</feature>